<dbReference type="Proteomes" id="UP000077868">
    <property type="component" value="Chromosome"/>
</dbReference>
<feature type="compositionally biased region" description="Low complexity" evidence="1">
    <location>
        <begin position="78"/>
        <end position="91"/>
    </location>
</feature>
<evidence type="ECO:0000256" key="1">
    <source>
        <dbReference type="SAM" id="MobiDB-lite"/>
    </source>
</evidence>
<keyword evidence="2" id="KW-0472">Membrane</keyword>
<sequence length="185" mass="17797">MRTRRDRDLRLGYTGVAVGAAAFVAALVVTTTVVDVLPDLGTGDVVSSAEQRVLPGVRVRPQPRTTLAPAVPPAQGRSVGSGAAAPSAPAVPDAPGPGPSAPGAAPGAEPGAGPVQPPAAPGPGKPSEPEPDGPVSSVLTPVATTVVGTLDAASGGATQPVGQAALGLVGAVGDLVDGPLTTQRR</sequence>
<dbReference type="EMBL" id="CP015079">
    <property type="protein sequence ID" value="ANH40385.1"/>
    <property type="molecule type" value="Genomic_DNA"/>
</dbReference>
<feature type="region of interest" description="Disordered" evidence="1">
    <location>
        <begin position="56"/>
        <end position="140"/>
    </location>
</feature>
<name>A0A1A9GSD8_9ACTN</name>
<protein>
    <submittedName>
        <fullName evidence="3">Uncharacterized protein</fullName>
    </submittedName>
</protein>
<feature type="transmembrane region" description="Helical" evidence="2">
    <location>
        <begin position="12"/>
        <end position="34"/>
    </location>
</feature>
<proteinExistence type="predicted"/>
<keyword evidence="4" id="KW-1185">Reference proteome</keyword>
<dbReference type="PATRIC" id="fig|1300347.3.peg.3993"/>
<accession>A0A1A9GSD8</accession>
<dbReference type="KEGG" id="ndk:I601_3988"/>
<evidence type="ECO:0000313" key="4">
    <source>
        <dbReference type="Proteomes" id="UP000077868"/>
    </source>
</evidence>
<evidence type="ECO:0000313" key="3">
    <source>
        <dbReference type="EMBL" id="ANH40385.1"/>
    </source>
</evidence>
<gene>
    <name evidence="3" type="ORF">I601_3988</name>
</gene>
<feature type="compositionally biased region" description="Low complexity" evidence="1">
    <location>
        <begin position="101"/>
        <end position="114"/>
    </location>
</feature>
<feature type="compositionally biased region" description="Pro residues" evidence="1">
    <location>
        <begin position="115"/>
        <end position="126"/>
    </location>
</feature>
<dbReference type="STRING" id="1300347.I601_3988"/>
<dbReference type="AlphaFoldDB" id="A0A1A9GSD8"/>
<evidence type="ECO:0000256" key="2">
    <source>
        <dbReference type="SAM" id="Phobius"/>
    </source>
</evidence>
<keyword evidence="2" id="KW-1133">Transmembrane helix</keyword>
<keyword evidence="2" id="KW-0812">Transmembrane</keyword>
<organism evidence="3 4">
    <name type="scientific">Nocardioides dokdonensis FR1436</name>
    <dbReference type="NCBI Taxonomy" id="1300347"/>
    <lineage>
        <taxon>Bacteria</taxon>
        <taxon>Bacillati</taxon>
        <taxon>Actinomycetota</taxon>
        <taxon>Actinomycetes</taxon>
        <taxon>Propionibacteriales</taxon>
        <taxon>Nocardioidaceae</taxon>
        <taxon>Nocardioides</taxon>
    </lineage>
</organism>
<reference evidence="3 4" key="1">
    <citation type="submission" date="2016-03" db="EMBL/GenBank/DDBJ databases">
        <title>Complete genome sequence of a soil Actinobacterium, Nocardioides dokdonensis FR1436.</title>
        <authorList>
            <person name="Kwon S.-K."/>
            <person name="Kim K."/>
            <person name="Kim J.F."/>
        </authorList>
    </citation>
    <scope>NUCLEOTIDE SEQUENCE [LARGE SCALE GENOMIC DNA]</scope>
    <source>
        <strain evidence="3 4">FR1436</strain>
    </source>
</reference>